<proteinExistence type="predicted"/>
<comment type="caution">
    <text evidence="2">The sequence shown here is derived from an EMBL/GenBank/DDBJ whole genome shotgun (WGS) entry which is preliminary data.</text>
</comment>
<dbReference type="RefSeq" id="WP_166881498.1">
    <property type="nucleotide sequence ID" value="NZ_WHJH01000054.1"/>
</dbReference>
<sequence length="176" mass="18439">MPKFNNDARVIALHRITVASPCTASWDAMQGDARVRHCGDCDKKVFNLSAMPEAEAAMLVAEHSAGGMCVRFYRRADGSVMTSDCGAPSAGARPPWRALPGQATAAVLAMSLAACAQRPPAPEDMLVGVLFLGDMPVSQGDTRPETPPPAVMGEMPSPPVPRAEAEAAPDARGARE</sequence>
<feature type="compositionally biased region" description="Pro residues" evidence="1">
    <location>
        <begin position="145"/>
        <end position="161"/>
    </location>
</feature>
<dbReference type="Proteomes" id="UP000609726">
    <property type="component" value="Unassembled WGS sequence"/>
</dbReference>
<evidence type="ECO:0000313" key="2">
    <source>
        <dbReference type="EMBL" id="NHZ92806.1"/>
    </source>
</evidence>
<evidence type="ECO:0000256" key="1">
    <source>
        <dbReference type="SAM" id="MobiDB-lite"/>
    </source>
</evidence>
<protein>
    <submittedName>
        <fullName evidence="2">Uncharacterized protein</fullName>
    </submittedName>
</protein>
<reference evidence="2 3" key="1">
    <citation type="submission" date="2019-10" db="EMBL/GenBank/DDBJ databases">
        <title>Taxonomy of Antarctic Massilia spp.: description of Massilia rubra sp. nov., Massilia aquatica sp. nov., Massilia mucilaginosa sp. nov., Massilia frigida sp. nov. isolated from streams, lakes and regoliths.</title>
        <authorList>
            <person name="Holochova P."/>
            <person name="Sedlacek I."/>
            <person name="Kralova S."/>
            <person name="Maslanova I."/>
            <person name="Busse H.-J."/>
            <person name="Stankova E."/>
            <person name="Vrbovska V."/>
            <person name="Kovarovic V."/>
            <person name="Bartak M."/>
            <person name="Svec P."/>
            <person name="Pantucek R."/>
        </authorList>
    </citation>
    <scope>NUCLEOTIDE SEQUENCE [LARGE SCALE GENOMIC DNA]</scope>
    <source>
        <strain evidence="2 3">CCM 8733</strain>
    </source>
</reference>
<evidence type="ECO:0000313" key="3">
    <source>
        <dbReference type="Proteomes" id="UP000609726"/>
    </source>
</evidence>
<dbReference type="EMBL" id="WHJH01000054">
    <property type="protein sequence ID" value="NHZ92806.1"/>
    <property type="molecule type" value="Genomic_DNA"/>
</dbReference>
<organism evidence="2 3">
    <name type="scientific">Massilia mucilaginosa</name>
    <dbReference type="NCBI Taxonomy" id="2609282"/>
    <lineage>
        <taxon>Bacteria</taxon>
        <taxon>Pseudomonadati</taxon>
        <taxon>Pseudomonadota</taxon>
        <taxon>Betaproteobacteria</taxon>
        <taxon>Burkholderiales</taxon>
        <taxon>Oxalobacteraceae</taxon>
        <taxon>Telluria group</taxon>
        <taxon>Massilia</taxon>
    </lineage>
</organism>
<gene>
    <name evidence="2" type="ORF">F2P45_27920</name>
</gene>
<accession>A0ABX0P1J3</accession>
<keyword evidence="3" id="KW-1185">Reference proteome</keyword>
<feature type="region of interest" description="Disordered" evidence="1">
    <location>
        <begin position="137"/>
        <end position="176"/>
    </location>
</feature>
<name>A0ABX0P1J3_9BURK</name>
<feature type="compositionally biased region" description="Low complexity" evidence="1">
    <location>
        <begin position="166"/>
        <end position="176"/>
    </location>
</feature>